<keyword evidence="1" id="KW-0227">DNA damage</keyword>
<dbReference type="EMBL" id="AXCV01000188">
    <property type="protein sequence ID" value="KGO31839.1"/>
    <property type="molecule type" value="Genomic_DNA"/>
</dbReference>
<reference evidence="7 8" key="1">
    <citation type="journal article" date="2014" name="Antonie Van Leeuwenhoek">
        <title>Oenococcus alcoholitolerans sp. nov., a lactic acid bacteria isolated from cachaca and ethanol fermentation processes.</title>
        <authorList>
            <person name="Badotti F."/>
            <person name="Moreira A.P."/>
            <person name="Tonon L.A."/>
            <person name="de Lucena B.T."/>
            <person name="Gomes Fde C."/>
            <person name="Kruger R."/>
            <person name="Thompson C.C."/>
            <person name="de Morais M.A.Jr."/>
            <person name="Rosa C.A."/>
            <person name="Thompson F.L."/>
        </authorList>
    </citation>
    <scope>NUCLEOTIDE SEQUENCE [LARGE SCALE GENOMIC DNA]</scope>
    <source>
        <strain evidence="7 8">UFRJ-M7.2.18</strain>
    </source>
</reference>
<dbReference type="InterPro" id="IPR003711">
    <property type="entry name" value="CarD-like/TRCF_RID"/>
</dbReference>
<evidence type="ECO:0000256" key="5">
    <source>
        <dbReference type="ARBA" id="ARBA00023204"/>
    </source>
</evidence>
<feature type="domain" description="Helicase ATP-binding" evidence="6">
    <location>
        <begin position="317"/>
        <end position="479"/>
    </location>
</feature>
<dbReference type="InterPro" id="IPR014001">
    <property type="entry name" value="Helicase_ATP-bd"/>
</dbReference>
<dbReference type="Gene3D" id="2.40.10.170">
    <property type="match status" value="1"/>
</dbReference>
<keyword evidence="3" id="KW-0547">Nucleotide-binding</keyword>
<dbReference type="Pfam" id="PF00270">
    <property type="entry name" value="DEAD"/>
    <property type="match status" value="1"/>
</dbReference>
<evidence type="ECO:0000259" key="6">
    <source>
        <dbReference type="PROSITE" id="PS51192"/>
    </source>
</evidence>
<gene>
    <name evidence="7" type="ORF">Q757_04715</name>
</gene>
<dbReference type="PANTHER" id="PTHR47964">
    <property type="entry name" value="ATP-DEPENDENT DNA HELICASE HOMOLOG RECG, CHLOROPLASTIC"/>
    <property type="match status" value="1"/>
</dbReference>
<dbReference type="InterPro" id="IPR047112">
    <property type="entry name" value="RecG/Mfd"/>
</dbReference>
<keyword evidence="4" id="KW-0238">DNA-binding</keyword>
<dbReference type="Pfam" id="PF02559">
    <property type="entry name" value="CarD_TRCF_RID"/>
    <property type="match status" value="1"/>
</dbReference>
<name>A0ABR4XQT5_9LACO</name>
<proteinExistence type="predicted"/>
<keyword evidence="5" id="KW-0234">DNA repair</keyword>
<evidence type="ECO:0000256" key="4">
    <source>
        <dbReference type="ARBA" id="ARBA00023125"/>
    </source>
</evidence>
<keyword evidence="3" id="KW-0067">ATP-binding</keyword>
<evidence type="ECO:0000256" key="1">
    <source>
        <dbReference type="ARBA" id="ARBA00022763"/>
    </source>
</evidence>
<protein>
    <recommendedName>
        <fullName evidence="6">Helicase ATP-binding domain-containing protein</fullName>
    </recommendedName>
</protein>
<dbReference type="SUPFAM" id="SSF141259">
    <property type="entry name" value="CarD-like"/>
    <property type="match status" value="1"/>
</dbReference>
<accession>A0ABR4XQT5</accession>
<keyword evidence="2" id="KW-0378">Hydrolase</keyword>
<organism evidence="7 8">
    <name type="scientific">Oenococcus alcoholitolerans</name>
    <dbReference type="NCBI Taxonomy" id="931074"/>
    <lineage>
        <taxon>Bacteria</taxon>
        <taxon>Bacillati</taxon>
        <taxon>Bacillota</taxon>
        <taxon>Bacilli</taxon>
        <taxon>Lactobacillales</taxon>
        <taxon>Lactobacillaceae</taxon>
        <taxon>Oenococcus</taxon>
    </lineage>
</organism>
<dbReference type="SMART" id="SM00487">
    <property type="entry name" value="DEXDc"/>
    <property type="match status" value="1"/>
</dbReference>
<dbReference type="InterPro" id="IPR027417">
    <property type="entry name" value="P-loop_NTPase"/>
</dbReference>
<evidence type="ECO:0000313" key="8">
    <source>
        <dbReference type="Proteomes" id="UP000030023"/>
    </source>
</evidence>
<dbReference type="PANTHER" id="PTHR47964:SF1">
    <property type="entry name" value="ATP-DEPENDENT DNA HELICASE HOMOLOG RECG, CHLOROPLASTIC"/>
    <property type="match status" value="1"/>
</dbReference>
<dbReference type="InterPro" id="IPR011545">
    <property type="entry name" value="DEAD/DEAH_box_helicase_dom"/>
</dbReference>
<dbReference type="CDD" id="cd17991">
    <property type="entry name" value="DEXHc_TRCF"/>
    <property type="match status" value="1"/>
</dbReference>
<evidence type="ECO:0000256" key="2">
    <source>
        <dbReference type="ARBA" id="ARBA00022801"/>
    </source>
</evidence>
<dbReference type="Proteomes" id="UP000030023">
    <property type="component" value="Unassembled WGS sequence"/>
</dbReference>
<dbReference type="SMART" id="SM01058">
    <property type="entry name" value="CarD_TRCF"/>
    <property type="match status" value="1"/>
</dbReference>
<dbReference type="Gene3D" id="3.40.50.300">
    <property type="entry name" value="P-loop containing nucleotide triphosphate hydrolases"/>
    <property type="match status" value="2"/>
</dbReference>
<dbReference type="PROSITE" id="PS51192">
    <property type="entry name" value="HELICASE_ATP_BIND_1"/>
    <property type="match status" value="1"/>
</dbReference>
<comment type="caution">
    <text evidence="7">The sequence shown here is derived from an EMBL/GenBank/DDBJ whole genome shotgun (WGS) entry which is preliminary data.</text>
</comment>
<dbReference type="InterPro" id="IPR036101">
    <property type="entry name" value="CarD-like/TRCF_RID_sf"/>
</dbReference>
<sequence length="524" mass="59691">MAEKLADFKMLPDQHPQIDAVSLLRKLKIDRESKQLSFKNPRIFLSNLKRSLNDLRFSDSIDLLTRPMQKYFGQMPVLKADIESFSKRGFTVVLTAFNQERLLSLQRTLHDFKMNYAITDHVLLGTVQLQQGSLVNGFELPFEKLAVITESELFAKAHKKVIHHQTFSNAERITSYSQLKAGDFVVHVNHGIGRFQGLVTLEANGGRQDYLSIAYAQNAKIFVPVTHLDLVQKYIGAADGSPKINSLNSTEWAKTKHRVATKVEDIADDLIDLYAQREGEVGFAFSPDDERQRHFDDNFPYPETVDQLRSIKEIKEDMESKRPMDRLLVGDVGFGKTEVALRAAFKAIENHKQVAFLTPTTILAQQHYQTALERFSDFPEVQIAMLSRFNTPSQNKAVIKKLKDHQIDMVIGTHRLLSKDVSFDDLGFLIIDEEQRFGVKHKEKIKQMRADIDVLTLTATPIPRTLNMALVGARDLSVLETPPANRFPIQTYVIEENWPVVADAIEREMSRGGQTFFCITEFKI</sequence>
<keyword evidence="3" id="KW-0347">Helicase</keyword>
<evidence type="ECO:0000256" key="3">
    <source>
        <dbReference type="ARBA" id="ARBA00022806"/>
    </source>
</evidence>
<evidence type="ECO:0000313" key="7">
    <source>
        <dbReference type="EMBL" id="KGO31839.1"/>
    </source>
</evidence>
<keyword evidence="8" id="KW-1185">Reference proteome</keyword>
<dbReference type="SUPFAM" id="SSF52540">
    <property type="entry name" value="P-loop containing nucleoside triphosphate hydrolases"/>
    <property type="match status" value="2"/>
</dbReference>